<comment type="caution">
    <text evidence="2">The sequence shown here is derived from an EMBL/GenBank/DDBJ whole genome shotgun (WGS) entry which is preliminary data.</text>
</comment>
<dbReference type="AlphaFoldDB" id="A0A2P6ME38"/>
<gene>
    <name evidence="2" type="ORF">C6I21_14510</name>
</gene>
<organism evidence="2 3">
    <name type="scientific">Alkalicoccus urumqiensis</name>
    <name type="common">Bacillus urumqiensis</name>
    <dbReference type="NCBI Taxonomy" id="1548213"/>
    <lineage>
        <taxon>Bacteria</taxon>
        <taxon>Bacillati</taxon>
        <taxon>Bacillota</taxon>
        <taxon>Bacilli</taxon>
        <taxon>Bacillales</taxon>
        <taxon>Bacillaceae</taxon>
        <taxon>Alkalicoccus</taxon>
    </lineage>
</organism>
<dbReference type="PANTHER" id="PTHR43792:SF1">
    <property type="entry name" value="N-ACETYLTRANSFERASE DOMAIN-CONTAINING PROTEIN"/>
    <property type="match status" value="1"/>
</dbReference>
<dbReference type="EMBL" id="PVNS01000015">
    <property type="protein sequence ID" value="PRO64542.1"/>
    <property type="molecule type" value="Genomic_DNA"/>
</dbReference>
<dbReference type="InterPro" id="IPR000182">
    <property type="entry name" value="GNAT_dom"/>
</dbReference>
<dbReference type="Gene3D" id="3.40.630.30">
    <property type="match status" value="1"/>
</dbReference>
<protein>
    <submittedName>
        <fullName evidence="2">GNAT family N-acetyltransferase</fullName>
    </submittedName>
</protein>
<dbReference type="InterPro" id="IPR051531">
    <property type="entry name" value="N-acetyltransferase"/>
</dbReference>
<dbReference type="SUPFAM" id="SSF55729">
    <property type="entry name" value="Acyl-CoA N-acyltransferases (Nat)"/>
    <property type="match status" value="1"/>
</dbReference>
<evidence type="ECO:0000313" key="2">
    <source>
        <dbReference type="EMBL" id="PRO64542.1"/>
    </source>
</evidence>
<name>A0A2P6ME38_ALKUR</name>
<reference evidence="2 3" key="1">
    <citation type="submission" date="2018-03" db="EMBL/GenBank/DDBJ databases">
        <title>Bacillus urumqiensis sp. nov., a moderately haloalkaliphilic bacterium isolated from a salt lake.</title>
        <authorList>
            <person name="Zhao B."/>
            <person name="Liao Z."/>
        </authorList>
    </citation>
    <scope>NUCLEOTIDE SEQUENCE [LARGE SCALE GENOMIC DNA]</scope>
    <source>
        <strain evidence="2 3">BZ-SZ-XJ18</strain>
    </source>
</reference>
<dbReference type="GO" id="GO:0016747">
    <property type="term" value="F:acyltransferase activity, transferring groups other than amino-acyl groups"/>
    <property type="evidence" value="ECO:0007669"/>
    <property type="project" value="InterPro"/>
</dbReference>
<dbReference type="PROSITE" id="PS51186">
    <property type="entry name" value="GNAT"/>
    <property type="match status" value="1"/>
</dbReference>
<proteinExistence type="predicted"/>
<accession>A0A2P6ME38</accession>
<dbReference type="Proteomes" id="UP000243650">
    <property type="component" value="Unassembled WGS sequence"/>
</dbReference>
<dbReference type="Pfam" id="PF13302">
    <property type="entry name" value="Acetyltransf_3"/>
    <property type="match status" value="1"/>
</dbReference>
<dbReference type="OrthoDB" id="9798081at2"/>
<dbReference type="PANTHER" id="PTHR43792">
    <property type="entry name" value="GNAT FAMILY, PUTATIVE (AFU_ORTHOLOGUE AFUA_3G00765)-RELATED-RELATED"/>
    <property type="match status" value="1"/>
</dbReference>
<feature type="domain" description="N-acetyltransferase" evidence="1">
    <location>
        <begin position="1"/>
        <end position="151"/>
    </location>
</feature>
<keyword evidence="3" id="KW-1185">Reference proteome</keyword>
<dbReference type="InterPro" id="IPR016181">
    <property type="entry name" value="Acyl_CoA_acyltransferase"/>
</dbReference>
<evidence type="ECO:0000313" key="3">
    <source>
        <dbReference type="Proteomes" id="UP000243650"/>
    </source>
</evidence>
<keyword evidence="2" id="KW-0808">Transferase</keyword>
<sequence>MQDEDLAALHRIFGDEETMQYYPAAFDAEKTGSWIEWNKKLYREHGLGLFAVEYNGTVIGDCGLVPQTVDGRDEIELGYHIRKTYWKQGFAREAASFWLNHAAENGVSRVISIIDPQNVPSRKTAAAAGMTLEKRSVVFGREKVIYSKCFT</sequence>
<evidence type="ECO:0000259" key="1">
    <source>
        <dbReference type="PROSITE" id="PS51186"/>
    </source>
</evidence>